<dbReference type="OrthoDB" id="2019917at2759"/>
<reference evidence="2 3" key="1">
    <citation type="submission" date="2019-03" db="EMBL/GenBank/DDBJ databases">
        <title>An improved genome assembly of the fluke Schistosoma japonicum.</title>
        <authorList>
            <person name="Hu W."/>
            <person name="Luo F."/>
            <person name="Yin M."/>
            <person name="Mo X."/>
            <person name="Sun C."/>
            <person name="Wu Q."/>
            <person name="Zhu B."/>
            <person name="Xiang M."/>
            <person name="Wang J."/>
            <person name="Wang Y."/>
            <person name="Zhang T."/>
            <person name="Xu B."/>
            <person name="Zheng H."/>
            <person name="Feng Z."/>
        </authorList>
    </citation>
    <scope>NUCLEOTIDE SEQUENCE [LARGE SCALE GENOMIC DNA]</scope>
    <source>
        <strain evidence="2">HuSjv2</strain>
        <tissue evidence="2">Worms</tissue>
    </source>
</reference>
<name>A0A4Z2CXA4_SCHJA</name>
<dbReference type="STRING" id="6182.A0A4Z2CXA4"/>
<dbReference type="EMBL" id="SKCS01000403">
    <property type="protein sequence ID" value="TNN08875.1"/>
    <property type="molecule type" value="Genomic_DNA"/>
</dbReference>
<feature type="domain" description="Rab3GAP regulatory subunit C-terminal" evidence="1">
    <location>
        <begin position="378"/>
        <end position="553"/>
    </location>
</feature>
<evidence type="ECO:0000313" key="3">
    <source>
        <dbReference type="Proteomes" id="UP000311919"/>
    </source>
</evidence>
<sequence length="969" mass="111395">MILDIITSYIQLIRKDDNTSSQMKNMNLMICSNVEHLVKFYLTFYSFYDVDSNEVKVKCEFTENSLRSCVEFVADLLSWDPDDAERCLQLYAICGSILSGSTSSDGKPLSIQMFLNSFQYTLVENNEIENALADSPEHDTEYMKQFHLPVIRSDNCRKTLTSFGSYIFRPYINGLQNFNSFQTIIESSNLDPKLLLFSFTLFILNEDNYWNFPNLVDRIHRIYCYIIYQILVALFSLPSNGMDERDECTGGNSKNETDFRAFLDMKNIVASKQQSCSEFELTFKQVYYYCLDSYHLSSAYSVALVIRSILLQIWQTFGSEENILKVLYDYAQRPEFTIGSSSQRFEFNENTTNTQICSLKMSPTLFNYLTSNLQHFVDKWHHTCAQLEDLLTVGLMLLCPMNLKNESQSSHHAFDFNLRLVLTLGRCYLTEAFASWIVKTAITPEQVLNFYQGMCLQTLSIEDNDDNTKELVIRDPAHIRQVIFSLAYKRLPFTLELDTILSTACWIHFQSWLSNPEHINHLISCIEFFDRFSSAGIMIAQGLGTIMWNKGFMDWIKPILAIANGDKTFVKYHHCFPHISDVAICLIQFFRIYSHACQHAEVVPVFSVETEWSDLETYEYGNNSSFSFNDKTSQDKLSPTDSVDLDAQSSTFENFTNVILGKVPADDPRHKLLAQDAVNQPVPNKLSISSWEQLVIVASAFVIFGRPERLDRPSRQTVDLKLYSPIDFFPLQDLHATLSPDNPNWISTGIGKEVDDGLMIRRRFFLSWLIEKCVAHLALLPIIQRCNASTLSDVDIIHSVNRQSDRTFGAVEIYRRFSSAVFTLANHWGFSKDTVVIQHVVSLYEANLDDQAQLFLSKVQDPSSLAVRLLFIIGRRIAYRCYSSSSSTKQQLRLRVFIPLTIESWLRGLLSENFQIDQNVQLTSNSMDIMTLTFLIDYVIQHLPQNTNQLSIAEELRDIIQAIVQLDTE</sequence>
<dbReference type="Pfam" id="PF14656">
    <property type="entry name" value="RAB3GAP2_C"/>
    <property type="match status" value="2"/>
</dbReference>
<evidence type="ECO:0000259" key="1">
    <source>
        <dbReference type="Pfam" id="PF14656"/>
    </source>
</evidence>
<dbReference type="Proteomes" id="UP000311919">
    <property type="component" value="Unassembled WGS sequence"/>
</dbReference>
<dbReference type="InterPro" id="IPR029257">
    <property type="entry name" value="RAB3GAP2_C"/>
</dbReference>
<accession>A0A4Z2CXA4</accession>
<organism evidence="2 3">
    <name type="scientific">Schistosoma japonicum</name>
    <name type="common">Blood fluke</name>
    <dbReference type="NCBI Taxonomy" id="6182"/>
    <lineage>
        <taxon>Eukaryota</taxon>
        <taxon>Metazoa</taxon>
        <taxon>Spiralia</taxon>
        <taxon>Lophotrochozoa</taxon>
        <taxon>Platyhelminthes</taxon>
        <taxon>Trematoda</taxon>
        <taxon>Digenea</taxon>
        <taxon>Strigeidida</taxon>
        <taxon>Schistosomatoidea</taxon>
        <taxon>Schistosomatidae</taxon>
        <taxon>Schistosoma</taxon>
    </lineage>
</organism>
<evidence type="ECO:0000313" key="2">
    <source>
        <dbReference type="EMBL" id="TNN08875.1"/>
    </source>
</evidence>
<proteinExistence type="predicted"/>
<keyword evidence="3" id="KW-1185">Reference proteome</keyword>
<dbReference type="AlphaFoldDB" id="A0A4Z2CXA4"/>
<gene>
    <name evidence="2" type="ORF">EWB00_006824</name>
</gene>
<comment type="caution">
    <text evidence="2">The sequence shown here is derived from an EMBL/GenBank/DDBJ whole genome shotgun (WGS) entry which is preliminary data.</text>
</comment>
<protein>
    <submittedName>
        <fullName evidence="2">Rab3 GTPase-activating protein non-catalytic subunit</fullName>
    </submittedName>
</protein>
<feature type="domain" description="Rab3GAP regulatory subunit C-terminal" evidence="1">
    <location>
        <begin position="794"/>
        <end position="944"/>
    </location>
</feature>